<organism evidence="1 2">
    <name type="scientific">Panagrolaimus sp. ES5</name>
    <dbReference type="NCBI Taxonomy" id="591445"/>
    <lineage>
        <taxon>Eukaryota</taxon>
        <taxon>Metazoa</taxon>
        <taxon>Ecdysozoa</taxon>
        <taxon>Nematoda</taxon>
        <taxon>Chromadorea</taxon>
        <taxon>Rhabditida</taxon>
        <taxon>Tylenchina</taxon>
        <taxon>Panagrolaimomorpha</taxon>
        <taxon>Panagrolaimoidea</taxon>
        <taxon>Panagrolaimidae</taxon>
        <taxon>Panagrolaimus</taxon>
    </lineage>
</organism>
<dbReference type="Proteomes" id="UP000887579">
    <property type="component" value="Unplaced"/>
</dbReference>
<name>A0AC34FMC8_9BILA</name>
<accession>A0AC34FMC8</accession>
<protein>
    <submittedName>
        <fullName evidence="2">CUB domain-containing protein</fullName>
    </submittedName>
</protein>
<dbReference type="WBParaSite" id="ES5_v2.g18602.t1">
    <property type="protein sequence ID" value="ES5_v2.g18602.t1"/>
    <property type="gene ID" value="ES5_v2.g18602"/>
</dbReference>
<evidence type="ECO:0000313" key="1">
    <source>
        <dbReference type="Proteomes" id="UP000887579"/>
    </source>
</evidence>
<reference evidence="2" key="1">
    <citation type="submission" date="2022-11" db="UniProtKB">
        <authorList>
            <consortium name="WormBaseParasite"/>
        </authorList>
    </citation>
    <scope>IDENTIFICATION</scope>
</reference>
<sequence length="377" mass="43890">MIPSLAFLPPDQVSFGFTTLSTVMRQKFGNQMDELLDYFENTYVGRLNADGSRRAARIPIAHWNASVRVTDDMPRTCFFLISKAWHHALKTSLPSEPPAAQGYAYFEKYDNTKCPLESISRQEPFQFRNESQTLFIQSAYYNETLRNFIPHQDDEIFSDVLYYTRKRPCFWRFKAPKGYGFKIVILKFNLASVTEFLIKNSTDIIVNKRSAKISHPYYNNDNYIEIKLSKADPNFNNSNLELLASISIQKLNLEKTKTNCKTVIHRNNVIWTTASESYNNSLGYKNNIECLFNITVKPSTQVLVNVDQFIVEPYSDYILFHFENENIYYLISENTANFMLVPWKNNSEKNVFFKFQSDGSIEASGIILNFFKMSKFY</sequence>
<evidence type="ECO:0000313" key="2">
    <source>
        <dbReference type="WBParaSite" id="ES5_v2.g18602.t1"/>
    </source>
</evidence>
<proteinExistence type="predicted"/>